<dbReference type="GO" id="GO:0016747">
    <property type="term" value="F:acyltransferase activity, transferring groups other than amino-acyl groups"/>
    <property type="evidence" value="ECO:0007669"/>
    <property type="project" value="InterPro"/>
</dbReference>
<dbReference type="InterPro" id="IPR000182">
    <property type="entry name" value="GNAT_dom"/>
</dbReference>
<dbReference type="EMBL" id="CP048111">
    <property type="protein sequence ID" value="QHS50158.1"/>
    <property type="molecule type" value="Genomic_DNA"/>
</dbReference>
<dbReference type="PANTHER" id="PTHR43328:SF1">
    <property type="entry name" value="N-ACETYLTRANSFERASE DOMAIN-CONTAINING PROTEIN"/>
    <property type="match status" value="1"/>
</dbReference>
<geneLocation type="plasmid" evidence="2">
    <name>unnamed3</name>
</geneLocation>
<reference evidence="2 3" key="1">
    <citation type="submission" date="2020-01" db="EMBL/GenBank/DDBJ databases">
        <title>Bactrocera dorsalis gut bacteria genome.</title>
        <authorList>
            <person name="Zhang H."/>
            <person name="Cai Z."/>
        </authorList>
    </citation>
    <scope>NUCLEOTIDE SEQUENCE [LARGE SCALE GENOMIC DNA]</scope>
    <source>
        <strain evidence="2 3">BD177</strain>
        <plasmid evidence="2 3">unnamed3</plasmid>
    </source>
</reference>
<dbReference type="PROSITE" id="PS51186">
    <property type="entry name" value="GNAT"/>
    <property type="match status" value="1"/>
</dbReference>
<sequence length="164" mass="18803">MCVLIRAVEQKDAEQLQRIYSQSNIQENMLHLPMPSLRYWENRIVNYSANGWIGFVAELDGVVVGEIVLFTEKNIRLRHVVSFGLAVGENFSGRGIGRKLIIFCQEYAFQWLAAKRLELQVFVSNLVAIKLYESMGFEIEGRKRKAALKNGEYQDVFLMSKLGP</sequence>
<dbReference type="CDD" id="cd04301">
    <property type="entry name" value="NAT_SF"/>
    <property type="match status" value="1"/>
</dbReference>
<dbReference type="Gene3D" id="3.40.630.30">
    <property type="match status" value="1"/>
</dbReference>
<dbReference type="Pfam" id="PF13420">
    <property type="entry name" value="Acetyltransf_4"/>
    <property type="match status" value="1"/>
</dbReference>
<organism evidence="2 3">
    <name type="scientific">Klebsiella michiganensis</name>
    <dbReference type="NCBI Taxonomy" id="1134687"/>
    <lineage>
        <taxon>Bacteria</taxon>
        <taxon>Pseudomonadati</taxon>
        <taxon>Pseudomonadota</taxon>
        <taxon>Gammaproteobacteria</taxon>
        <taxon>Enterobacterales</taxon>
        <taxon>Enterobacteriaceae</taxon>
        <taxon>Klebsiella/Raoultella group</taxon>
        <taxon>Klebsiella</taxon>
    </lineage>
</organism>
<keyword evidence="2" id="KW-0808">Transferase</keyword>
<evidence type="ECO:0000259" key="1">
    <source>
        <dbReference type="PROSITE" id="PS51186"/>
    </source>
</evidence>
<accession>A0A6P1V789</accession>
<name>A0A6P1V789_9ENTR</name>
<proteinExistence type="predicted"/>
<dbReference type="AlphaFoldDB" id="A0A6P1V789"/>
<dbReference type="Proteomes" id="UP000464389">
    <property type="component" value="Plasmid unnamed3"/>
</dbReference>
<feature type="domain" description="N-acetyltransferase" evidence="1">
    <location>
        <begin position="3"/>
        <end position="164"/>
    </location>
</feature>
<dbReference type="RefSeq" id="WP_162122912.1">
    <property type="nucleotide sequence ID" value="NZ_CP048111.1"/>
</dbReference>
<evidence type="ECO:0000313" key="3">
    <source>
        <dbReference type="Proteomes" id="UP000464389"/>
    </source>
</evidence>
<protein>
    <submittedName>
        <fullName evidence="2">GNAT family N-acetyltransferase</fullName>
    </submittedName>
</protein>
<keyword evidence="2" id="KW-0614">Plasmid</keyword>
<gene>
    <name evidence="2" type="ORF">GW952_31575</name>
</gene>
<dbReference type="PANTHER" id="PTHR43328">
    <property type="entry name" value="ACETYLTRANSFERASE-RELATED"/>
    <property type="match status" value="1"/>
</dbReference>
<dbReference type="SUPFAM" id="SSF55729">
    <property type="entry name" value="Acyl-CoA N-acyltransferases (Nat)"/>
    <property type="match status" value="1"/>
</dbReference>
<dbReference type="InterPro" id="IPR016181">
    <property type="entry name" value="Acyl_CoA_acyltransferase"/>
</dbReference>
<evidence type="ECO:0000313" key="2">
    <source>
        <dbReference type="EMBL" id="QHS50158.1"/>
    </source>
</evidence>